<keyword evidence="5 9" id="KW-0798">TonB box</keyword>
<evidence type="ECO:0000313" key="14">
    <source>
        <dbReference type="Proteomes" id="UP000245489"/>
    </source>
</evidence>
<keyword evidence="7 8" id="KW-0998">Cell outer membrane</keyword>
<evidence type="ECO:0000256" key="5">
    <source>
        <dbReference type="ARBA" id="ARBA00023077"/>
    </source>
</evidence>
<evidence type="ECO:0000259" key="11">
    <source>
        <dbReference type="Pfam" id="PF00593"/>
    </source>
</evidence>
<comment type="subcellular location">
    <subcellularLocation>
        <location evidence="1 8">Cell outer membrane</location>
        <topology evidence="1 8">Multi-pass membrane protein</topology>
    </subcellularLocation>
</comment>
<evidence type="ECO:0000256" key="10">
    <source>
        <dbReference type="SAM" id="SignalP"/>
    </source>
</evidence>
<evidence type="ECO:0000259" key="12">
    <source>
        <dbReference type="Pfam" id="PF07715"/>
    </source>
</evidence>
<dbReference type="Pfam" id="PF00593">
    <property type="entry name" value="TonB_dep_Rec_b-barrel"/>
    <property type="match status" value="1"/>
</dbReference>
<organism evidence="13 14">
    <name type="scientific">Arcicella aurantiaca</name>
    <dbReference type="NCBI Taxonomy" id="591202"/>
    <lineage>
        <taxon>Bacteria</taxon>
        <taxon>Pseudomonadati</taxon>
        <taxon>Bacteroidota</taxon>
        <taxon>Cytophagia</taxon>
        <taxon>Cytophagales</taxon>
        <taxon>Flectobacillaceae</taxon>
        <taxon>Arcicella</taxon>
    </lineage>
</organism>
<proteinExistence type="inferred from homology"/>
<dbReference type="InterPro" id="IPR012910">
    <property type="entry name" value="Plug_dom"/>
</dbReference>
<dbReference type="GO" id="GO:0009279">
    <property type="term" value="C:cell outer membrane"/>
    <property type="evidence" value="ECO:0007669"/>
    <property type="project" value="UniProtKB-SubCell"/>
</dbReference>
<dbReference type="Gene3D" id="2.170.130.10">
    <property type="entry name" value="TonB-dependent receptor, plug domain"/>
    <property type="match status" value="1"/>
</dbReference>
<sequence>MKKIFKLTLLIIPFLVSAAAFSQGIKGKVIDADIKEGIVGATVTIENTPYSTSTDLQGNYSIKLPKGDYKMSISFAGYEKKIISVIVPATTIITLPDVSLEEATSTTQDEVLVVVGSRATEGRGKNETTAPIDVVTSEQLQTFGQMDLNQILHFLVPAFNSNRQSGSDIADHIDPTSLRGLGPDQTLVLINGKRFHQTALIGTFGTRGRGNTGTDLNTIPVGAIDHIEILRDGAAAQYGSDAIAGVINIVMKSTVKEITANANAGLYTAGDGLISNFNLNYGFKIGEKGFLNITGEVLAKDKTLRKADKQYETTNSVPRVLFGDASYVNSSLYLNSEIALSEKTKFYSSGGINFRTTDAQGFTVEAGSDRNVTSVFPNGYEPRIGSNIFDGTLTIGLKTKTSNGWEIDLYNTYGKNNIKLSTLNTVNPSQVLFTNVKNQINFDAGSYNLSQNTTGLTFTKNLDNVLSGVNISMGSEFRTDAYGIVAGEEASWKRYGTDVSVAGGAQNFPGIRPDNALTASRTNFGIYGDAEVNVTNSWLIATALRYENYSDFGGTVNGKIASRIKLSDAFSLRGSLSSGFRAPSLAQVFFSSTINDVVTEEGSTTAVYEERLLARSNSPVTKALGIQPLKQETSLNGSFGFVLQPSKDFSLSVDAYQVSVKDRIVLTGEFSATDKGLESTFNSLGVVEAQFFANALDTKTIGLDVVGNYTAKIGEGTLTSTLSFNYNDLTIEAVKTNAVLVGREESFLGRRERSLVTYTAPKYKYHAIIDYKLNKTSLGVRLSGFSVMDLVDYNSTNVAPNHYDAKVTTDLMAGYQISDNVKIVLNGSNIFNVYPNKQLPTNTETGGMYEAVQMGFGGAFYSVRLKLKF</sequence>
<dbReference type="InterPro" id="IPR039426">
    <property type="entry name" value="TonB-dep_rcpt-like"/>
</dbReference>
<dbReference type="AlphaFoldDB" id="A0A316EI42"/>
<dbReference type="PANTHER" id="PTHR47234">
    <property type="match status" value="1"/>
</dbReference>
<accession>A0A316EI42</accession>
<feature type="signal peptide" evidence="10">
    <location>
        <begin position="1"/>
        <end position="18"/>
    </location>
</feature>
<comment type="caution">
    <text evidence="13">The sequence shown here is derived from an EMBL/GenBank/DDBJ whole genome shotgun (WGS) entry which is preliminary data.</text>
</comment>
<dbReference type="RefSeq" id="WP_109741500.1">
    <property type="nucleotide sequence ID" value="NZ_QGGO01000003.1"/>
</dbReference>
<dbReference type="PROSITE" id="PS52016">
    <property type="entry name" value="TONB_DEPENDENT_REC_3"/>
    <property type="match status" value="1"/>
</dbReference>
<evidence type="ECO:0000256" key="1">
    <source>
        <dbReference type="ARBA" id="ARBA00004571"/>
    </source>
</evidence>
<feature type="domain" description="TonB-dependent receptor-like beta-barrel" evidence="11">
    <location>
        <begin position="349"/>
        <end position="830"/>
    </location>
</feature>
<dbReference type="SUPFAM" id="SSF56935">
    <property type="entry name" value="Porins"/>
    <property type="match status" value="1"/>
</dbReference>
<dbReference type="Pfam" id="PF07715">
    <property type="entry name" value="Plug"/>
    <property type="match status" value="1"/>
</dbReference>
<evidence type="ECO:0000256" key="8">
    <source>
        <dbReference type="PROSITE-ProRule" id="PRU01360"/>
    </source>
</evidence>
<keyword evidence="2 8" id="KW-0813">Transport</keyword>
<evidence type="ECO:0000256" key="2">
    <source>
        <dbReference type="ARBA" id="ARBA00022448"/>
    </source>
</evidence>
<gene>
    <name evidence="13" type="ORF">LV89_00712</name>
</gene>
<keyword evidence="13" id="KW-0675">Receptor</keyword>
<feature type="chain" id="PRO_5016248213" evidence="10">
    <location>
        <begin position="19"/>
        <end position="869"/>
    </location>
</feature>
<dbReference type="Proteomes" id="UP000245489">
    <property type="component" value="Unassembled WGS sequence"/>
</dbReference>
<dbReference type="OrthoDB" id="9805434at2"/>
<dbReference type="SUPFAM" id="SSF49464">
    <property type="entry name" value="Carboxypeptidase regulatory domain-like"/>
    <property type="match status" value="1"/>
</dbReference>
<name>A0A316EI42_9BACT</name>
<keyword evidence="3 8" id="KW-1134">Transmembrane beta strand</keyword>
<evidence type="ECO:0000313" key="13">
    <source>
        <dbReference type="EMBL" id="PWK28508.1"/>
    </source>
</evidence>
<reference evidence="13 14" key="1">
    <citation type="submission" date="2018-05" db="EMBL/GenBank/DDBJ databases">
        <title>Genomic Encyclopedia of Archaeal and Bacterial Type Strains, Phase II (KMG-II): from individual species to whole genera.</title>
        <authorList>
            <person name="Goeker M."/>
        </authorList>
    </citation>
    <scope>NUCLEOTIDE SEQUENCE [LARGE SCALE GENOMIC DNA]</scope>
    <source>
        <strain evidence="13 14">DSM 22214</strain>
    </source>
</reference>
<dbReference type="InterPro" id="IPR000531">
    <property type="entry name" value="Beta-barrel_TonB"/>
</dbReference>
<dbReference type="InterPro" id="IPR037066">
    <property type="entry name" value="Plug_dom_sf"/>
</dbReference>
<dbReference type="Gene3D" id="2.40.170.20">
    <property type="entry name" value="TonB-dependent receptor, beta-barrel domain"/>
    <property type="match status" value="1"/>
</dbReference>
<dbReference type="Pfam" id="PF13715">
    <property type="entry name" value="CarbopepD_reg_2"/>
    <property type="match status" value="1"/>
</dbReference>
<keyword evidence="14" id="KW-1185">Reference proteome</keyword>
<keyword evidence="6 8" id="KW-0472">Membrane</keyword>
<protein>
    <submittedName>
        <fullName evidence="13">Iron complex outermembrane receptor protein</fullName>
    </submittedName>
</protein>
<evidence type="ECO:0000256" key="9">
    <source>
        <dbReference type="RuleBase" id="RU003357"/>
    </source>
</evidence>
<comment type="similarity">
    <text evidence="8 9">Belongs to the TonB-dependent receptor family.</text>
</comment>
<feature type="domain" description="TonB-dependent receptor plug" evidence="12">
    <location>
        <begin position="125"/>
        <end position="246"/>
    </location>
</feature>
<evidence type="ECO:0000256" key="3">
    <source>
        <dbReference type="ARBA" id="ARBA00022452"/>
    </source>
</evidence>
<evidence type="ECO:0000256" key="4">
    <source>
        <dbReference type="ARBA" id="ARBA00022692"/>
    </source>
</evidence>
<evidence type="ECO:0000256" key="7">
    <source>
        <dbReference type="ARBA" id="ARBA00023237"/>
    </source>
</evidence>
<keyword evidence="10" id="KW-0732">Signal</keyword>
<dbReference type="InterPro" id="IPR008969">
    <property type="entry name" value="CarboxyPept-like_regulatory"/>
</dbReference>
<evidence type="ECO:0000256" key="6">
    <source>
        <dbReference type="ARBA" id="ARBA00023136"/>
    </source>
</evidence>
<dbReference type="PANTHER" id="PTHR47234:SF3">
    <property type="entry name" value="SECRETIN_TONB SHORT N-TERMINAL DOMAIN-CONTAINING PROTEIN"/>
    <property type="match status" value="1"/>
</dbReference>
<dbReference type="EMBL" id="QGGO01000003">
    <property type="protein sequence ID" value="PWK28508.1"/>
    <property type="molecule type" value="Genomic_DNA"/>
</dbReference>
<keyword evidence="4 8" id="KW-0812">Transmembrane</keyword>
<dbReference type="InterPro" id="IPR036942">
    <property type="entry name" value="Beta-barrel_TonB_sf"/>
</dbReference>
<dbReference type="Gene3D" id="2.60.40.1120">
    <property type="entry name" value="Carboxypeptidase-like, regulatory domain"/>
    <property type="match status" value="1"/>
</dbReference>